<dbReference type="PANTHER" id="PTHR31058:SF10">
    <property type="entry name" value="C4H2-TYPE DOMAIN-CONTAINING PROTEIN"/>
    <property type="match status" value="1"/>
</dbReference>
<feature type="domain" description="C4H2-type" evidence="3">
    <location>
        <begin position="452"/>
        <end position="494"/>
    </location>
</feature>
<evidence type="ECO:0000256" key="1">
    <source>
        <dbReference type="SAM" id="Coils"/>
    </source>
</evidence>
<comment type="caution">
    <text evidence="4">The sequence shown here is derived from an EMBL/GenBank/DDBJ whole genome shotgun (WGS) entry which is preliminary data.</text>
</comment>
<gene>
    <name evidence="4" type="primary">Necator_chrII.g8229</name>
    <name evidence="4" type="ORF">RB195_020435</name>
</gene>
<keyword evidence="5" id="KW-1185">Reference proteome</keyword>
<feature type="coiled-coil region" evidence="1">
    <location>
        <begin position="317"/>
        <end position="397"/>
    </location>
</feature>
<protein>
    <recommendedName>
        <fullName evidence="3">C4H2-type domain-containing protein</fullName>
    </recommendedName>
</protein>
<accession>A0ABR1CL44</accession>
<feature type="region of interest" description="Disordered" evidence="2">
    <location>
        <begin position="475"/>
        <end position="494"/>
    </location>
</feature>
<dbReference type="EMBL" id="JAVFWL010000002">
    <property type="protein sequence ID" value="KAK6738318.1"/>
    <property type="molecule type" value="Genomic_DNA"/>
</dbReference>
<proteinExistence type="predicted"/>
<evidence type="ECO:0000313" key="4">
    <source>
        <dbReference type="EMBL" id="KAK6738318.1"/>
    </source>
</evidence>
<dbReference type="InterPro" id="IPR018482">
    <property type="entry name" value="Znf-C4H2"/>
</dbReference>
<name>A0ABR1CL44_NECAM</name>
<evidence type="ECO:0000256" key="2">
    <source>
        <dbReference type="SAM" id="MobiDB-lite"/>
    </source>
</evidence>
<organism evidence="4 5">
    <name type="scientific">Necator americanus</name>
    <name type="common">Human hookworm</name>
    <dbReference type="NCBI Taxonomy" id="51031"/>
    <lineage>
        <taxon>Eukaryota</taxon>
        <taxon>Metazoa</taxon>
        <taxon>Ecdysozoa</taxon>
        <taxon>Nematoda</taxon>
        <taxon>Chromadorea</taxon>
        <taxon>Rhabditida</taxon>
        <taxon>Rhabditina</taxon>
        <taxon>Rhabditomorpha</taxon>
        <taxon>Strongyloidea</taxon>
        <taxon>Ancylostomatidae</taxon>
        <taxon>Bunostominae</taxon>
        <taxon>Necator</taxon>
    </lineage>
</organism>
<dbReference type="InterPro" id="IPR044069">
    <property type="entry name" value="ZF_C4H2"/>
</dbReference>
<evidence type="ECO:0000313" key="5">
    <source>
        <dbReference type="Proteomes" id="UP001303046"/>
    </source>
</evidence>
<feature type="coiled-coil region" evidence="1">
    <location>
        <begin position="25"/>
        <end position="76"/>
    </location>
</feature>
<dbReference type="Proteomes" id="UP001303046">
    <property type="component" value="Unassembled WGS sequence"/>
</dbReference>
<dbReference type="PROSITE" id="PS51896">
    <property type="entry name" value="ZF_C4H2"/>
    <property type="match status" value="2"/>
</dbReference>
<feature type="domain" description="C4H2-type" evidence="3">
    <location>
        <begin position="189"/>
        <end position="231"/>
    </location>
</feature>
<keyword evidence="1" id="KW-0175">Coiled coil</keyword>
<sequence length="494" mass="56115">MASPLIDSSIHAIQLNRMAQAKWRVDDYLTRKRELLADLADFKENERFIEETAKTIDELNREKEEHSEIIQQINQDKCDLEKQMDDARFEQRERETQLARKYETLLKLMESSNEKIRESGLGEEATIHPDDIPHARIPKLPTPPTPLSAPQWKGLTGLIPPMMSLDQMMMATQFRPPPAVPAHLKASDHQSPPMKTCQSCFQQIHRNAPICPMCKKPNSSCDSMCGCPQRGHRSSSFERGSDPEARACVESLSDSHRHLVQGVLLETSHRFIAYTCIISLMDLENLASELTGLLVAGDRLRSLKACYNDVCAEEFMLSEVKDHLANCRKTEEDLENERKSHAEELRQINQDINQLEDILKSLRSERETKKARLTRRMNELRIAMDQANESIRAAEIINITFEDSDGIPKELLDSLFNSSPSKAPIASLSFLGGHFPFLSSLTMTSVCKTPQQDMSKMKTCEACGAQIHRNAPTCPMCKTRSRSKNPKRARKRDD</sequence>
<evidence type="ECO:0000259" key="3">
    <source>
        <dbReference type="PROSITE" id="PS51896"/>
    </source>
</evidence>
<dbReference type="Pfam" id="PF10146">
    <property type="entry name" value="zf-C4H2"/>
    <property type="match status" value="4"/>
</dbReference>
<feature type="compositionally biased region" description="Basic residues" evidence="2">
    <location>
        <begin position="479"/>
        <end position="494"/>
    </location>
</feature>
<dbReference type="PANTHER" id="PTHR31058">
    <property type="entry name" value="ZINC FINGER C4H2 DOMAIN-CONTAINING PROTEIN"/>
    <property type="match status" value="1"/>
</dbReference>
<reference evidence="4 5" key="1">
    <citation type="submission" date="2023-08" db="EMBL/GenBank/DDBJ databases">
        <title>A Necator americanus chromosomal reference genome.</title>
        <authorList>
            <person name="Ilik V."/>
            <person name="Petrzelkova K.J."/>
            <person name="Pardy F."/>
            <person name="Fuh T."/>
            <person name="Niatou-Singa F.S."/>
            <person name="Gouil Q."/>
            <person name="Baker L."/>
            <person name="Ritchie M.E."/>
            <person name="Jex A.R."/>
            <person name="Gazzola D."/>
            <person name="Li H."/>
            <person name="Toshio Fujiwara R."/>
            <person name="Zhan B."/>
            <person name="Aroian R.V."/>
            <person name="Pafco B."/>
            <person name="Schwarz E.M."/>
        </authorList>
    </citation>
    <scope>NUCLEOTIDE SEQUENCE [LARGE SCALE GENOMIC DNA]</scope>
    <source>
        <strain evidence="4 5">Aroian</strain>
        <tissue evidence="4">Whole animal</tissue>
    </source>
</reference>